<dbReference type="InterPro" id="IPR011989">
    <property type="entry name" value="ARM-like"/>
</dbReference>
<keyword evidence="3" id="KW-0694">RNA-binding</keyword>
<keyword evidence="8" id="KW-1185">Reference proteome</keyword>
<evidence type="ECO:0000313" key="8">
    <source>
        <dbReference type="Proteomes" id="UP000295252"/>
    </source>
</evidence>
<dbReference type="AlphaFoldDB" id="A0A068TR81"/>
<feature type="repeat" description="Pumilio" evidence="4">
    <location>
        <begin position="164"/>
        <end position="199"/>
    </location>
</feature>
<dbReference type="InterPro" id="IPR016024">
    <property type="entry name" value="ARM-type_fold"/>
</dbReference>
<dbReference type="GO" id="GO:0005730">
    <property type="term" value="C:nucleolus"/>
    <property type="evidence" value="ECO:0007669"/>
    <property type="project" value="TreeGrafter"/>
</dbReference>
<dbReference type="Pfam" id="PF08144">
    <property type="entry name" value="CPL"/>
    <property type="match status" value="1"/>
</dbReference>
<dbReference type="Gramene" id="CDO98815">
    <property type="protein sequence ID" value="CDO98815"/>
    <property type="gene ID" value="GSCOC_T00025744001"/>
</dbReference>
<evidence type="ECO:0000313" key="7">
    <source>
        <dbReference type="EMBL" id="CDO98815.1"/>
    </source>
</evidence>
<sequence length="653" mass="73024">MAAKPLKSNDSKKRKRIAGPKREERKSNPKRLKSPSTNNSQSGSKKPFKASKQPPSKQHGAKPPTQKHVPDTKKQRRLLAKELAEARKKKRKKHYTLEQELSILWEKMRRRDIAKEDRSKLASEALGKMKGKIPEIASSHVSSRVLQTCVKHCSQEEKSAVFMELQPHFISLATNTYAVHLVTKMLDNASKDQLSEFISSLYGHVAPLLRHMVGSLVIEHAYNVGNASQKQTLLMELYSPELQLFKDLVSMKETRLVDVISKLQLQRSSVVRHMSSVLQPILEKGILDHSIIHRTLMEYLTIADQSSAADVIQQLSGPLLVRMIHTRDGSRVGILCIKHGSAKERKKIIKGMKGQCDKIARDRFGSMVLVSILSTVDDTKLLSKIIIRELEGILKELVLDQNGRRSLLQLLHPNCSRYLSPDDLMSLSLSIPSFNTKQKESSEVNEASDEEKRDNGEILVEANTGKSAGKNSDVNEVAKKDPLTRRRELLINSGLAEKLIDVCSEMAENLLRSKFGKEVIYEVVTGGADGVLHPALDEKLEKLYEVIATLVAEPKSEGAEDDHLLEDFHSSRTIRKLILDCPIFASKLWEKALKGKCAIWAQGHSCKVITAYLEASDLALREAAKKELQPLIDSGVLTLPAVNESAKADQDFH</sequence>
<dbReference type="SMART" id="SM00025">
    <property type="entry name" value="Pumilio"/>
    <property type="match status" value="5"/>
</dbReference>
<dbReference type="OMA" id="GKCEMWA"/>
<dbReference type="GO" id="GO:0003729">
    <property type="term" value="F:mRNA binding"/>
    <property type="evidence" value="ECO:0007669"/>
    <property type="project" value="TreeGrafter"/>
</dbReference>
<dbReference type="Gene3D" id="1.25.10.10">
    <property type="entry name" value="Leucine-rich Repeat Variant"/>
    <property type="match status" value="1"/>
</dbReference>
<proteinExistence type="predicted"/>
<feature type="region of interest" description="Disordered" evidence="5">
    <location>
        <begin position="1"/>
        <end position="75"/>
    </location>
</feature>
<dbReference type="PANTHER" id="PTHR13389:SF0">
    <property type="entry name" value="PUMILIO HOMOLOG 3"/>
    <property type="match status" value="1"/>
</dbReference>
<evidence type="ECO:0000256" key="4">
    <source>
        <dbReference type="PROSITE-ProRule" id="PRU00317"/>
    </source>
</evidence>
<evidence type="ECO:0000256" key="5">
    <source>
        <dbReference type="SAM" id="MobiDB-lite"/>
    </source>
</evidence>
<keyword evidence="1" id="KW-0677">Repeat</keyword>
<dbReference type="InterPro" id="IPR012959">
    <property type="entry name" value="CPL_dom"/>
</dbReference>
<dbReference type="SUPFAM" id="SSF48371">
    <property type="entry name" value="ARM repeat"/>
    <property type="match status" value="1"/>
</dbReference>
<accession>A0A068TR81</accession>
<dbReference type="PROSITE" id="PS50302">
    <property type="entry name" value="PUM"/>
    <property type="match status" value="2"/>
</dbReference>
<dbReference type="InterPro" id="IPR033133">
    <property type="entry name" value="PUM-HD"/>
</dbReference>
<feature type="compositionally biased region" description="Polar residues" evidence="5">
    <location>
        <begin position="34"/>
        <end position="44"/>
    </location>
</feature>
<evidence type="ECO:0000259" key="6">
    <source>
        <dbReference type="PROSITE" id="PS50303"/>
    </source>
</evidence>
<dbReference type="PROSITE" id="PS50303">
    <property type="entry name" value="PUM_HD"/>
    <property type="match status" value="1"/>
</dbReference>
<dbReference type="OrthoDB" id="497380at2759"/>
<dbReference type="FunCoup" id="A0A068TR81">
    <property type="interactions" value="2150"/>
</dbReference>
<evidence type="ECO:0000256" key="3">
    <source>
        <dbReference type="ARBA" id="ARBA00022884"/>
    </source>
</evidence>
<evidence type="ECO:0000256" key="1">
    <source>
        <dbReference type="ARBA" id="ARBA00022737"/>
    </source>
</evidence>
<dbReference type="Pfam" id="PF22493">
    <property type="entry name" value="PUF_NOP9"/>
    <property type="match status" value="1"/>
</dbReference>
<reference evidence="8" key="1">
    <citation type="journal article" date="2014" name="Science">
        <title>The coffee genome provides insight into the convergent evolution of caffeine biosynthesis.</title>
        <authorList>
            <person name="Denoeud F."/>
            <person name="Carretero-Paulet L."/>
            <person name="Dereeper A."/>
            <person name="Droc G."/>
            <person name="Guyot R."/>
            <person name="Pietrella M."/>
            <person name="Zheng C."/>
            <person name="Alberti A."/>
            <person name="Anthony F."/>
            <person name="Aprea G."/>
            <person name="Aury J.M."/>
            <person name="Bento P."/>
            <person name="Bernard M."/>
            <person name="Bocs S."/>
            <person name="Campa C."/>
            <person name="Cenci A."/>
            <person name="Combes M.C."/>
            <person name="Crouzillat D."/>
            <person name="Da Silva C."/>
            <person name="Daddiego L."/>
            <person name="De Bellis F."/>
            <person name="Dussert S."/>
            <person name="Garsmeur O."/>
            <person name="Gayraud T."/>
            <person name="Guignon V."/>
            <person name="Jahn K."/>
            <person name="Jamilloux V."/>
            <person name="Joet T."/>
            <person name="Labadie K."/>
            <person name="Lan T."/>
            <person name="Leclercq J."/>
            <person name="Lepelley M."/>
            <person name="Leroy T."/>
            <person name="Li L.T."/>
            <person name="Librado P."/>
            <person name="Lopez L."/>
            <person name="Munoz A."/>
            <person name="Noel B."/>
            <person name="Pallavicini A."/>
            <person name="Perrotta G."/>
            <person name="Poncet V."/>
            <person name="Pot D."/>
            <person name="Priyono X."/>
            <person name="Rigoreau M."/>
            <person name="Rouard M."/>
            <person name="Rozas J."/>
            <person name="Tranchant-Dubreuil C."/>
            <person name="VanBuren R."/>
            <person name="Zhang Q."/>
            <person name="Andrade A.C."/>
            <person name="Argout X."/>
            <person name="Bertrand B."/>
            <person name="de Kochko A."/>
            <person name="Graziosi G."/>
            <person name="Henry R.J."/>
            <person name="Jayarama X."/>
            <person name="Ming R."/>
            <person name="Nagai C."/>
            <person name="Rounsley S."/>
            <person name="Sankoff D."/>
            <person name="Giuliano G."/>
            <person name="Albert V.A."/>
            <person name="Wincker P."/>
            <person name="Lashermes P."/>
        </authorList>
    </citation>
    <scope>NUCLEOTIDE SEQUENCE [LARGE SCALE GENOMIC DNA]</scope>
    <source>
        <strain evidence="8">cv. DH200-94</strain>
    </source>
</reference>
<dbReference type="InParanoid" id="A0A068TR81"/>
<dbReference type="PANTHER" id="PTHR13389">
    <property type="entry name" value="PUMILIO HOMOLOG 3"/>
    <property type="match status" value="1"/>
</dbReference>
<dbReference type="GO" id="GO:0006417">
    <property type="term" value="P:regulation of translation"/>
    <property type="evidence" value="ECO:0007669"/>
    <property type="project" value="UniProtKB-KW"/>
</dbReference>
<dbReference type="InterPro" id="IPR040059">
    <property type="entry name" value="PUM3"/>
</dbReference>
<dbReference type="STRING" id="49390.A0A068TR81"/>
<feature type="domain" description="PUM-HD" evidence="6">
    <location>
        <begin position="100"/>
        <end position="455"/>
    </location>
</feature>
<dbReference type="PhylomeDB" id="A0A068TR81"/>
<dbReference type="Proteomes" id="UP000295252">
    <property type="component" value="Chromosome V"/>
</dbReference>
<evidence type="ECO:0000256" key="2">
    <source>
        <dbReference type="ARBA" id="ARBA00022845"/>
    </source>
</evidence>
<dbReference type="FunFam" id="1.25.10.10:FF:000818">
    <property type="entry name" value="Pumilio homolog 24"/>
    <property type="match status" value="1"/>
</dbReference>
<organism evidence="7 8">
    <name type="scientific">Coffea canephora</name>
    <name type="common">Robusta coffee</name>
    <dbReference type="NCBI Taxonomy" id="49390"/>
    <lineage>
        <taxon>Eukaryota</taxon>
        <taxon>Viridiplantae</taxon>
        <taxon>Streptophyta</taxon>
        <taxon>Embryophyta</taxon>
        <taxon>Tracheophyta</taxon>
        <taxon>Spermatophyta</taxon>
        <taxon>Magnoliopsida</taxon>
        <taxon>eudicotyledons</taxon>
        <taxon>Gunneridae</taxon>
        <taxon>Pentapetalae</taxon>
        <taxon>asterids</taxon>
        <taxon>lamiids</taxon>
        <taxon>Gentianales</taxon>
        <taxon>Rubiaceae</taxon>
        <taxon>Ixoroideae</taxon>
        <taxon>Gardenieae complex</taxon>
        <taxon>Bertiereae - Coffeeae clade</taxon>
        <taxon>Coffeeae</taxon>
        <taxon>Coffea</taxon>
    </lineage>
</organism>
<feature type="repeat" description="Pumilio" evidence="4">
    <location>
        <begin position="200"/>
        <end position="236"/>
    </location>
</feature>
<keyword evidence="2" id="KW-0810">Translation regulation</keyword>
<gene>
    <name evidence="7" type="ORF">GSCOC_T00025744001</name>
</gene>
<dbReference type="InterPro" id="IPR001313">
    <property type="entry name" value="Pumilio_RNA-bd_rpt"/>
</dbReference>
<name>A0A068TR81_COFCA</name>
<protein>
    <recommendedName>
        <fullName evidence="6">PUM-HD domain-containing protein</fullName>
    </recommendedName>
</protein>
<dbReference type="EMBL" id="HG739087">
    <property type="protein sequence ID" value="CDO98815.1"/>
    <property type="molecule type" value="Genomic_DNA"/>
</dbReference>